<proteinExistence type="predicted"/>
<accession>A0AAE0PI13</accession>
<name>A0AAE0PI13_SORBR</name>
<dbReference type="AlphaFoldDB" id="A0AAE0PI13"/>
<comment type="caution">
    <text evidence="2">The sequence shown here is derived from an EMBL/GenBank/DDBJ whole genome shotgun (WGS) entry which is preliminary data.</text>
</comment>
<feature type="region of interest" description="Disordered" evidence="1">
    <location>
        <begin position="154"/>
        <end position="189"/>
    </location>
</feature>
<reference evidence="2" key="1">
    <citation type="journal article" date="2023" name="Mol. Phylogenet. Evol.">
        <title>Genome-scale phylogeny and comparative genomics of the fungal order Sordariales.</title>
        <authorList>
            <person name="Hensen N."/>
            <person name="Bonometti L."/>
            <person name="Westerberg I."/>
            <person name="Brannstrom I.O."/>
            <person name="Guillou S."/>
            <person name="Cros-Aarteil S."/>
            <person name="Calhoun S."/>
            <person name="Haridas S."/>
            <person name="Kuo A."/>
            <person name="Mondo S."/>
            <person name="Pangilinan J."/>
            <person name="Riley R."/>
            <person name="LaButti K."/>
            <person name="Andreopoulos B."/>
            <person name="Lipzen A."/>
            <person name="Chen C."/>
            <person name="Yan M."/>
            <person name="Daum C."/>
            <person name="Ng V."/>
            <person name="Clum A."/>
            <person name="Steindorff A."/>
            <person name="Ohm R.A."/>
            <person name="Martin F."/>
            <person name="Silar P."/>
            <person name="Natvig D.O."/>
            <person name="Lalanne C."/>
            <person name="Gautier V."/>
            <person name="Ament-Velasquez S.L."/>
            <person name="Kruys A."/>
            <person name="Hutchinson M.I."/>
            <person name="Powell A.J."/>
            <person name="Barry K."/>
            <person name="Miller A.N."/>
            <person name="Grigoriev I.V."/>
            <person name="Debuchy R."/>
            <person name="Gladieux P."/>
            <person name="Hiltunen Thoren M."/>
            <person name="Johannesson H."/>
        </authorList>
    </citation>
    <scope>NUCLEOTIDE SEQUENCE</scope>
    <source>
        <strain evidence="2">FGSC 1904</strain>
    </source>
</reference>
<dbReference type="EMBL" id="JAUTDP010000004">
    <property type="protein sequence ID" value="KAK3400348.1"/>
    <property type="molecule type" value="Genomic_DNA"/>
</dbReference>
<evidence type="ECO:0000313" key="2">
    <source>
        <dbReference type="EMBL" id="KAK3400348.1"/>
    </source>
</evidence>
<evidence type="ECO:0000313" key="3">
    <source>
        <dbReference type="Proteomes" id="UP001281003"/>
    </source>
</evidence>
<feature type="region of interest" description="Disordered" evidence="1">
    <location>
        <begin position="223"/>
        <end position="265"/>
    </location>
</feature>
<feature type="region of interest" description="Disordered" evidence="1">
    <location>
        <begin position="1"/>
        <end position="33"/>
    </location>
</feature>
<sequence length="265" mass="29459">MAHRLKTSSTRSGHSKLKPLETPPSRKSSLSTARQIRTGLGTRQNLGPARKACHGQPSLSTLLSSLLQLRRVRGLLCLTTCKTSKDDMRRACLSCSKPKRQLFSFLTRSTVERTLARRRGGPRVDDDNHPRNSQRLGRLLLRYVGVLWSPPWRNSPQLRAPRPPPRLTTAPLPVPHGESRKPAGDPGLQWSLGGVRGGCVTILFPLSPELNHAFFFLPITNSTEPANLPRPPHQTPEKKPGRLEQLGWTTDEAGPNEQRNSVNIK</sequence>
<keyword evidence="3" id="KW-1185">Reference proteome</keyword>
<reference evidence="2" key="2">
    <citation type="submission" date="2023-07" db="EMBL/GenBank/DDBJ databases">
        <authorList>
            <consortium name="Lawrence Berkeley National Laboratory"/>
            <person name="Haridas S."/>
            <person name="Hensen N."/>
            <person name="Bonometti L."/>
            <person name="Westerberg I."/>
            <person name="Brannstrom I.O."/>
            <person name="Guillou S."/>
            <person name="Cros-Aarteil S."/>
            <person name="Calhoun S."/>
            <person name="Kuo A."/>
            <person name="Mondo S."/>
            <person name="Pangilinan J."/>
            <person name="Riley R."/>
            <person name="LaButti K."/>
            <person name="Andreopoulos B."/>
            <person name="Lipzen A."/>
            <person name="Chen C."/>
            <person name="Yanf M."/>
            <person name="Daum C."/>
            <person name="Ng V."/>
            <person name="Clum A."/>
            <person name="Steindorff A."/>
            <person name="Ohm R."/>
            <person name="Martin F."/>
            <person name="Silar P."/>
            <person name="Natvig D."/>
            <person name="Lalanne C."/>
            <person name="Gautier V."/>
            <person name="Ament-velasquez S.L."/>
            <person name="Kruys A."/>
            <person name="Hutchinson M.I."/>
            <person name="Powell A.J."/>
            <person name="Barry K."/>
            <person name="Miller A.N."/>
            <person name="Grigoriev I.V."/>
            <person name="Debuchy R."/>
            <person name="Gladieux P."/>
            <person name="Thoren M.H."/>
            <person name="Johannesson H."/>
        </authorList>
    </citation>
    <scope>NUCLEOTIDE SEQUENCE</scope>
    <source>
        <strain evidence="2">FGSC 1904</strain>
    </source>
</reference>
<organism evidence="2 3">
    <name type="scientific">Sordaria brevicollis</name>
    <dbReference type="NCBI Taxonomy" id="83679"/>
    <lineage>
        <taxon>Eukaryota</taxon>
        <taxon>Fungi</taxon>
        <taxon>Dikarya</taxon>
        <taxon>Ascomycota</taxon>
        <taxon>Pezizomycotina</taxon>
        <taxon>Sordariomycetes</taxon>
        <taxon>Sordariomycetidae</taxon>
        <taxon>Sordariales</taxon>
        <taxon>Sordariaceae</taxon>
        <taxon>Sordaria</taxon>
    </lineage>
</organism>
<dbReference type="Proteomes" id="UP001281003">
    <property type="component" value="Unassembled WGS sequence"/>
</dbReference>
<evidence type="ECO:0000256" key="1">
    <source>
        <dbReference type="SAM" id="MobiDB-lite"/>
    </source>
</evidence>
<protein>
    <submittedName>
        <fullName evidence="2">Uncharacterized protein</fullName>
    </submittedName>
</protein>
<gene>
    <name evidence="2" type="ORF">B0T20DRAFT_182619</name>
</gene>